<reference evidence="9 10" key="1">
    <citation type="submission" date="2019-08" db="EMBL/GenBank/DDBJ databases">
        <title>Calorimonas adulescens gen. nov., sp. nov., an anaerobic thermophilic bacterium from Sakhalin hot spring.</title>
        <authorList>
            <person name="Khomyakova M.A."/>
            <person name="Merkel A.Y."/>
            <person name="Novikov A."/>
            <person name="Bonch-Osmolovskaya E.A."/>
            <person name="Slobodkin A.I."/>
        </authorList>
    </citation>
    <scope>NUCLEOTIDE SEQUENCE [LARGE SCALE GENOMIC DNA]</scope>
    <source>
        <strain evidence="9 10">A05MB</strain>
    </source>
</reference>
<keyword evidence="10" id="KW-1185">Reference proteome</keyword>
<protein>
    <recommendedName>
        <fullName evidence="7 8">Small ribosomal subunit protein bS6</fullName>
    </recommendedName>
</protein>
<evidence type="ECO:0000256" key="5">
    <source>
        <dbReference type="ARBA" id="ARBA00023274"/>
    </source>
</evidence>
<evidence type="ECO:0000256" key="8">
    <source>
        <dbReference type="HAMAP-Rule" id="MF_00360"/>
    </source>
</evidence>
<dbReference type="PANTHER" id="PTHR21011">
    <property type="entry name" value="MITOCHONDRIAL 28S RIBOSOMAL PROTEIN S6"/>
    <property type="match status" value="1"/>
</dbReference>
<accession>A0A5D8Q8Z1</accession>
<dbReference type="Proteomes" id="UP000322976">
    <property type="component" value="Unassembled WGS sequence"/>
</dbReference>
<comment type="similarity">
    <text evidence="1 8">Belongs to the bacterial ribosomal protein bS6 family.</text>
</comment>
<dbReference type="SUPFAM" id="SSF54995">
    <property type="entry name" value="Ribosomal protein S6"/>
    <property type="match status" value="1"/>
</dbReference>
<dbReference type="Pfam" id="PF01250">
    <property type="entry name" value="Ribosomal_S6"/>
    <property type="match status" value="1"/>
</dbReference>
<dbReference type="InterPro" id="IPR014717">
    <property type="entry name" value="Transl_elong_EF1B/ribsomal_bS6"/>
</dbReference>
<dbReference type="GO" id="GO:0006412">
    <property type="term" value="P:translation"/>
    <property type="evidence" value="ECO:0007669"/>
    <property type="project" value="UniProtKB-UniRule"/>
</dbReference>
<dbReference type="HAMAP" id="MF_00360">
    <property type="entry name" value="Ribosomal_bS6"/>
    <property type="match status" value="1"/>
</dbReference>
<dbReference type="GO" id="GO:1990904">
    <property type="term" value="C:ribonucleoprotein complex"/>
    <property type="evidence" value="ECO:0007669"/>
    <property type="project" value="UniProtKB-KW"/>
</dbReference>
<evidence type="ECO:0000256" key="7">
    <source>
        <dbReference type="ARBA" id="ARBA00035294"/>
    </source>
</evidence>
<dbReference type="Gene3D" id="3.30.70.60">
    <property type="match status" value="1"/>
</dbReference>
<evidence type="ECO:0000256" key="4">
    <source>
        <dbReference type="ARBA" id="ARBA00022980"/>
    </source>
</evidence>
<dbReference type="GO" id="GO:0070181">
    <property type="term" value="F:small ribosomal subunit rRNA binding"/>
    <property type="evidence" value="ECO:0007669"/>
    <property type="project" value="TreeGrafter"/>
</dbReference>
<dbReference type="AlphaFoldDB" id="A0A5D8Q8Z1"/>
<evidence type="ECO:0000256" key="3">
    <source>
        <dbReference type="ARBA" id="ARBA00022884"/>
    </source>
</evidence>
<dbReference type="PROSITE" id="PS01048">
    <property type="entry name" value="RIBOSOMAL_S6"/>
    <property type="match status" value="1"/>
</dbReference>
<sequence length="94" mass="11248">MRAYEAMYIIDPDIDEENRQKLIERFKGIVEGKGELVKLDEWGRRRLAYPINKKNEGYYVLMNFNSDANAQIELERVFKITDGVMRYMIVKMHE</sequence>
<dbReference type="NCBIfam" id="TIGR00166">
    <property type="entry name" value="S6"/>
    <property type="match status" value="1"/>
</dbReference>
<keyword evidence="5 8" id="KW-0687">Ribonucleoprotein</keyword>
<dbReference type="RefSeq" id="WP_149546132.1">
    <property type="nucleotide sequence ID" value="NZ_VTPS01000022.1"/>
</dbReference>
<evidence type="ECO:0000256" key="1">
    <source>
        <dbReference type="ARBA" id="ARBA00009512"/>
    </source>
</evidence>
<dbReference type="FunFam" id="3.30.70.60:FF:000002">
    <property type="entry name" value="30S ribosomal protein S6"/>
    <property type="match status" value="1"/>
</dbReference>
<evidence type="ECO:0000313" key="9">
    <source>
        <dbReference type="EMBL" id="TZE80847.1"/>
    </source>
</evidence>
<keyword evidence="3 8" id="KW-0694">RNA-binding</keyword>
<organism evidence="9 10">
    <name type="scientific">Calorimonas adulescens</name>
    <dbReference type="NCBI Taxonomy" id="2606906"/>
    <lineage>
        <taxon>Bacteria</taxon>
        <taxon>Bacillati</taxon>
        <taxon>Bacillota</taxon>
        <taxon>Clostridia</taxon>
        <taxon>Thermoanaerobacterales</taxon>
        <taxon>Thermoanaerobacteraceae</taxon>
        <taxon>Calorimonas</taxon>
    </lineage>
</organism>
<dbReference type="GO" id="GO:0003735">
    <property type="term" value="F:structural constituent of ribosome"/>
    <property type="evidence" value="ECO:0007669"/>
    <property type="project" value="InterPro"/>
</dbReference>
<dbReference type="GO" id="GO:0005840">
    <property type="term" value="C:ribosome"/>
    <property type="evidence" value="ECO:0007669"/>
    <property type="project" value="UniProtKB-KW"/>
</dbReference>
<dbReference type="PANTHER" id="PTHR21011:SF1">
    <property type="entry name" value="SMALL RIBOSOMAL SUBUNIT PROTEIN BS6M"/>
    <property type="match status" value="1"/>
</dbReference>
<dbReference type="GO" id="GO:0005737">
    <property type="term" value="C:cytoplasm"/>
    <property type="evidence" value="ECO:0007669"/>
    <property type="project" value="UniProtKB-ARBA"/>
</dbReference>
<proteinExistence type="inferred from homology"/>
<dbReference type="CDD" id="cd00473">
    <property type="entry name" value="bS6"/>
    <property type="match status" value="1"/>
</dbReference>
<keyword evidence="2 8" id="KW-0699">rRNA-binding</keyword>
<name>A0A5D8Q8Z1_9THEO</name>
<comment type="function">
    <text evidence="6 8">Binds together with bS18 to 16S ribosomal RNA.</text>
</comment>
<keyword evidence="4 8" id="KW-0689">Ribosomal protein</keyword>
<dbReference type="InterPro" id="IPR000529">
    <property type="entry name" value="Ribosomal_bS6"/>
</dbReference>
<dbReference type="EMBL" id="VTPS01000022">
    <property type="protein sequence ID" value="TZE80847.1"/>
    <property type="molecule type" value="Genomic_DNA"/>
</dbReference>
<evidence type="ECO:0000313" key="10">
    <source>
        <dbReference type="Proteomes" id="UP000322976"/>
    </source>
</evidence>
<dbReference type="InterPro" id="IPR020814">
    <property type="entry name" value="Ribosomal_S6_plastid/chlpt"/>
</dbReference>
<evidence type="ECO:0000256" key="2">
    <source>
        <dbReference type="ARBA" id="ARBA00022730"/>
    </source>
</evidence>
<dbReference type="InterPro" id="IPR035980">
    <property type="entry name" value="Ribosomal_bS6_sf"/>
</dbReference>
<gene>
    <name evidence="8" type="primary">rpsF</name>
    <name evidence="9" type="ORF">FWJ32_11635</name>
</gene>
<dbReference type="InterPro" id="IPR020815">
    <property type="entry name" value="Ribosomal_bS6_CS"/>
</dbReference>
<evidence type="ECO:0000256" key="6">
    <source>
        <dbReference type="ARBA" id="ARBA00035104"/>
    </source>
</evidence>
<comment type="caution">
    <text evidence="9">The sequence shown here is derived from an EMBL/GenBank/DDBJ whole genome shotgun (WGS) entry which is preliminary data.</text>
</comment>